<feature type="binding site" evidence="9">
    <location>
        <begin position="203"/>
        <end position="207"/>
    </location>
    <ligand>
        <name>GTP</name>
        <dbReference type="ChEBI" id="CHEBI:37565"/>
    </ligand>
</feature>
<feature type="binding site" evidence="9">
    <location>
        <begin position="267"/>
        <end position="270"/>
    </location>
    <ligand>
        <name>GTP</name>
        <dbReference type="ChEBI" id="CHEBI:37565"/>
    </ligand>
</feature>
<dbReference type="HAMAP" id="MF_00920">
    <property type="entry name" value="FtsY"/>
    <property type="match status" value="1"/>
</dbReference>
<sequence length="318" mass="35905">MGFFARLFKKKPKNDKYQMGLHKSKQSFDNLKKLLDESHDINDDLFDAIEDLLISADIGVETVLHFTNELRKEVEHQKFSQPSEISSIIVDKLFEIYLKDEFVDTTLKYVEGDVNVYLFVGVNGVGKTTTIGKLAKQYKDQGKKVLMVAGDTFRAGAIEQLREWSLRAKVDFFSKEAQTDPSSVIFEALNKAKNENYDLVLIDTAGRLQNKINLMNELSKMKRVIEKVIPEGANETLLVIDATTGQNGMNQAQVFNEATDLSGIVLTKLDGTAKGGIVLAIRHLYNLPIKYVGLGEKIDDLVPFDIEDYIYNLFKGFF</sequence>
<dbReference type="EMBL" id="LK028559">
    <property type="protein sequence ID" value="CDR31165.1"/>
    <property type="molecule type" value="Genomic_DNA"/>
</dbReference>
<evidence type="ECO:0000256" key="6">
    <source>
        <dbReference type="ARBA" id="ARBA00023136"/>
    </source>
</evidence>
<evidence type="ECO:0000313" key="12">
    <source>
        <dbReference type="Proteomes" id="UP000032434"/>
    </source>
</evidence>
<dbReference type="CDD" id="cd17874">
    <property type="entry name" value="FtsY"/>
    <property type="match status" value="1"/>
</dbReference>
<dbReference type="PROSITE" id="PS00300">
    <property type="entry name" value="SRP54"/>
    <property type="match status" value="1"/>
</dbReference>
<dbReference type="Proteomes" id="UP000032434">
    <property type="component" value="Chromosome 1"/>
</dbReference>
<dbReference type="GO" id="GO:0006614">
    <property type="term" value="P:SRP-dependent cotranslational protein targeting to membrane"/>
    <property type="evidence" value="ECO:0007669"/>
    <property type="project" value="InterPro"/>
</dbReference>
<keyword evidence="12" id="KW-1185">Reference proteome</keyword>
<dbReference type="Gene3D" id="1.20.120.140">
    <property type="entry name" value="Signal recognition particle SRP54, nucleotide-binding domain"/>
    <property type="match status" value="1"/>
</dbReference>
<dbReference type="GO" id="GO:0005525">
    <property type="term" value="F:GTP binding"/>
    <property type="evidence" value="ECO:0007669"/>
    <property type="project" value="UniProtKB-UniRule"/>
</dbReference>
<evidence type="ECO:0000256" key="5">
    <source>
        <dbReference type="ARBA" id="ARBA00023134"/>
    </source>
</evidence>
<dbReference type="KEGG" id="aoc:Aocu_10920"/>
<dbReference type="FunFam" id="3.40.50.300:FF:000053">
    <property type="entry name" value="Signal recognition particle receptor FtsY"/>
    <property type="match status" value="1"/>
</dbReference>
<dbReference type="GO" id="GO:0005737">
    <property type="term" value="C:cytoplasm"/>
    <property type="evidence" value="ECO:0007669"/>
    <property type="project" value="UniProtKB-SubCell"/>
</dbReference>
<comment type="subunit">
    <text evidence="9">Part of the signal recognition particle protein translocation system, which is composed of SRP and FtsY.</text>
</comment>
<comment type="subcellular location">
    <subcellularLocation>
        <location evidence="9">Cell membrane</location>
        <topology evidence="9">Peripheral membrane protein</topology>
        <orientation evidence="9">Cytoplasmic side</orientation>
    </subcellularLocation>
    <subcellularLocation>
        <location evidence="9">Cytoplasm</location>
    </subcellularLocation>
</comment>
<dbReference type="GO" id="GO:0003924">
    <property type="term" value="F:GTPase activity"/>
    <property type="evidence" value="ECO:0007669"/>
    <property type="project" value="UniProtKB-UniRule"/>
</dbReference>
<evidence type="ECO:0000256" key="4">
    <source>
        <dbReference type="ARBA" id="ARBA00022801"/>
    </source>
</evidence>
<protein>
    <recommendedName>
        <fullName evidence="9">Signal recognition particle receptor FtsY</fullName>
        <shortName evidence="9">SRP receptor</shortName>
        <ecNumber evidence="9">3.6.5.4</ecNumber>
    </recommendedName>
</protein>
<dbReference type="NCBIfam" id="TIGR00064">
    <property type="entry name" value="ftsY"/>
    <property type="match status" value="1"/>
</dbReference>
<dbReference type="OrthoDB" id="9804720at2"/>
<dbReference type="SUPFAM" id="SSF47364">
    <property type="entry name" value="Domain of the SRP/SRP receptor G-proteins"/>
    <property type="match status" value="1"/>
</dbReference>
<dbReference type="Pfam" id="PF02881">
    <property type="entry name" value="SRP54_N"/>
    <property type="match status" value="1"/>
</dbReference>
<dbReference type="SUPFAM" id="SSF52540">
    <property type="entry name" value="P-loop containing nucleoside triphosphate hydrolases"/>
    <property type="match status" value="1"/>
</dbReference>
<dbReference type="Pfam" id="PF00448">
    <property type="entry name" value="SRP54"/>
    <property type="match status" value="1"/>
</dbReference>
<dbReference type="InterPro" id="IPR004390">
    <property type="entry name" value="SR_rcpt_FtsY"/>
</dbReference>
<evidence type="ECO:0000256" key="7">
    <source>
        <dbReference type="ARBA" id="ARBA00023170"/>
    </source>
</evidence>
<dbReference type="SMART" id="SM00962">
    <property type="entry name" value="SRP54"/>
    <property type="match status" value="1"/>
</dbReference>
<keyword evidence="1 9" id="KW-1003">Cell membrane</keyword>
<evidence type="ECO:0000313" key="11">
    <source>
        <dbReference type="EMBL" id="CDR31165.1"/>
    </source>
</evidence>
<comment type="similarity">
    <text evidence="9">Belongs to the GTP-binding SRP family. FtsY subfamily.</text>
</comment>
<keyword evidence="7 9" id="KW-0675">Receptor</keyword>
<comment type="catalytic activity">
    <reaction evidence="8 9">
        <text>GTP + H2O = GDP + phosphate + H(+)</text>
        <dbReference type="Rhea" id="RHEA:19669"/>
        <dbReference type="ChEBI" id="CHEBI:15377"/>
        <dbReference type="ChEBI" id="CHEBI:15378"/>
        <dbReference type="ChEBI" id="CHEBI:37565"/>
        <dbReference type="ChEBI" id="CHEBI:43474"/>
        <dbReference type="ChEBI" id="CHEBI:58189"/>
        <dbReference type="EC" id="3.6.5.4"/>
    </reaction>
</comment>
<dbReference type="GO" id="GO:0005886">
    <property type="term" value="C:plasma membrane"/>
    <property type="evidence" value="ECO:0007669"/>
    <property type="project" value="UniProtKB-SubCell"/>
</dbReference>
<reference evidence="12" key="1">
    <citation type="submission" date="2014-05" db="EMBL/GenBank/DDBJ databases">
        <authorList>
            <person name="Kube M."/>
        </authorList>
    </citation>
    <scope>NUCLEOTIDE SEQUENCE [LARGE SCALE GENOMIC DNA]</scope>
</reference>
<evidence type="ECO:0000259" key="10">
    <source>
        <dbReference type="PROSITE" id="PS00300"/>
    </source>
</evidence>
<feature type="binding site" evidence="9">
    <location>
        <begin position="121"/>
        <end position="128"/>
    </location>
    <ligand>
        <name>GTP</name>
        <dbReference type="ChEBI" id="CHEBI:37565"/>
    </ligand>
</feature>
<accession>A0A061AB97</accession>
<keyword evidence="4 9" id="KW-0378">Hydrolase</keyword>
<dbReference type="SMART" id="SM00382">
    <property type="entry name" value="AAA"/>
    <property type="match status" value="1"/>
</dbReference>
<dbReference type="InterPro" id="IPR042101">
    <property type="entry name" value="SRP54_N_sf"/>
</dbReference>
<dbReference type="HOGENOM" id="CLU_009301_3_0_14"/>
<dbReference type="RefSeq" id="WP_045749612.1">
    <property type="nucleotide sequence ID" value="NZ_FUZK01000001.1"/>
</dbReference>
<proteinExistence type="inferred from homology"/>
<organism evidence="11 12">
    <name type="scientific">Acholeplasma oculi</name>
    <dbReference type="NCBI Taxonomy" id="35623"/>
    <lineage>
        <taxon>Bacteria</taxon>
        <taxon>Bacillati</taxon>
        <taxon>Mycoplasmatota</taxon>
        <taxon>Mollicutes</taxon>
        <taxon>Acholeplasmatales</taxon>
        <taxon>Acholeplasmataceae</taxon>
        <taxon>Acholeplasma</taxon>
    </lineage>
</organism>
<keyword evidence="2 9" id="KW-0963">Cytoplasm</keyword>
<dbReference type="PANTHER" id="PTHR43134:SF1">
    <property type="entry name" value="SIGNAL RECOGNITION PARTICLE RECEPTOR SUBUNIT ALPHA"/>
    <property type="match status" value="1"/>
</dbReference>
<keyword evidence="6 9" id="KW-0472">Membrane</keyword>
<evidence type="ECO:0000256" key="3">
    <source>
        <dbReference type="ARBA" id="ARBA00022741"/>
    </source>
</evidence>
<dbReference type="PANTHER" id="PTHR43134">
    <property type="entry name" value="SIGNAL RECOGNITION PARTICLE RECEPTOR SUBUNIT ALPHA"/>
    <property type="match status" value="1"/>
</dbReference>
<dbReference type="InterPro" id="IPR027417">
    <property type="entry name" value="P-loop_NTPase"/>
</dbReference>
<evidence type="ECO:0000256" key="9">
    <source>
        <dbReference type="HAMAP-Rule" id="MF_00920"/>
    </source>
</evidence>
<dbReference type="InterPro" id="IPR013822">
    <property type="entry name" value="Signal_recog_particl_SRP54_hlx"/>
</dbReference>
<evidence type="ECO:0000256" key="2">
    <source>
        <dbReference type="ARBA" id="ARBA00022490"/>
    </source>
</evidence>
<evidence type="ECO:0000256" key="1">
    <source>
        <dbReference type="ARBA" id="ARBA00022475"/>
    </source>
</evidence>
<gene>
    <name evidence="9 11" type="primary">ftsY</name>
    <name evidence="11" type="ORF">Aocu_10920</name>
</gene>
<dbReference type="AlphaFoldDB" id="A0A061AB97"/>
<keyword evidence="3 9" id="KW-0547">Nucleotide-binding</keyword>
<dbReference type="STRING" id="35623.Aocu_10920"/>
<dbReference type="FunFam" id="1.20.120.140:FF:000002">
    <property type="entry name" value="Signal recognition particle receptor FtsY"/>
    <property type="match status" value="1"/>
</dbReference>
<dbReference type="InterPro" id="IPR003593">
    <property type="entry name" value="AAA+_ATPase"/>
</dbReference>
<keyword evidence="5 9" id="KW-0342">GTP-binding</keyword>
<dbReference type="InterPro" id="IPR036225">
    <property type="entry name" value="SRP/SRP_N"/>
</dbReference>
<dbReference type="InterPro" id="IPR000897">
    <property type="entry name" value="SRP54_GTPase_dom"/>
</dbReference>
<evidence type="ECO:0000256" key="8">
    <source>
        <dbReference type="ARBA" id="ARBA00048027"/>
    </source>
</evidence>
<comment type="function">
    <text evidence="9">Involved in targeting and insertion of nascent membrane proteins into the cytoplasmic membrane. Acts as a receptor for the complex formed by the signal recognition particle (SRP) and the ribosome-nascent chain (RNC).</text>
</comment>
<dbReference type="GO" id="GO:0005047">
    <property type="term" value="F:signal recognition particle binding"/>
    <property type="evidence" value="ECO:0007669"/>
    <property type="project" value="TreeGrafter"/>
</dbReference>
<dbReference type="FunCoup" id="A0A061AB97">
    <property type="interactions" value="298"/>
</dbReference>
<feature type="domain" description="SRP54-type proteins GTP-binding" evidence="10">
    <location>
        <begin position="288"/>
        <end position="301"/>
    </location>
</feature>
<dbReference type="InParanoid" id="A0A061AB97"/>
<dbReference type="SMART" id="SM00963">
    <property type="entry name" value="SRP54_N"/>
    <property type="match status" value="1"/>
</dbReference>
<dbReference type="PATRIC" id="fig|35623.3.peg.1092"/>
<dbReference type="Gene3D" id="3.40.50.300">
    <property type="entry name" value="P-loop containing nucleotide triphosphate hydrolases"/>
    <property type="match status" value="1"/>
</dbReference>
<name>A0A061AB97_9MOLU</name>
<dbReference type="EC" id="3.6.5.4" evidence="9"/>